<keyword evidence="3" id="KW-0378">Hydrolase</keyword>
<dbReference type="Gene3D" id="3.90.1720.10">
    <property type="entry name" value="endopeptidase domain like (from Nostoc punctiforme)"/>
    <property type="match status" value="1"/>
</dbReference>
<accession>A0A7W3TM39</accession>
<dbReference type="AlphaFoldDB" id="A0A7W3TM39"/>
<evidence type="ECO:0000256" key="2">
    <source>
        <dbReference type="ARBA" id="ARBA00022670"/>
    </source>
</evidence>
<evidence type="ECO:0000256" key="4">
    <source>
        <dbReference type="ARBA" id="ARBA00022807"/>
    </source>
</evidence>
<reference evidence="6 7" key="1">
    <citation type="submission" date="2020-08" db="EMBL/GenBank/DDBJ databases">
        <authorList>
            <person name="Xu S."/>
            <person name="Li A."/>
        </authorList>
    </citation>
    <scope>NUCLEOTIDE SEQUENCE [LARGE SCALE GENOMIC DNA]</scope>
    <source>
        <strain evidence="6 7">119BY6-57</strain>
    </source>
</reference>
<dbReference type="GO" id="GO:0008234">
    <property type="term" value="F:cysteine-type peptidase activity"/>
    <property type="evidence" value="ECO:0007669"/>
    <property type="project" value="UniProtKB-KW"/>
</dbReference>
<evidence type="ECO:0000313" key="7">
    <source>
        <dbReference type="Proteomes" id="UP000523196"/>
    </source>
</evidence>
<keyword evidence="2" id="KW-0645">Protease</keyword>
<sequence length="482" mass="52219">MPKMRVAMPMLLSRKPRRVRAGLGTLLAALAGLGLLATTAAMAREPAADGTGVPGVELAQLSADFWTSRLDAPDRVVLDAQAIARLNARLFAEDGSMHDLGRFPASMPSAEIEALVRRLSSPPGRPLFIAGGAPFAGLDTLAPSLGLERLPDRVDTRWGLVVHRADMRSFPTDVRVFSDPDDTDIDRFQETALFPGTPLAILHESRDGEWWFAVSPRYAAWIRKSRVAVGPRADVLGYGRKTPYVVVTGATARTVHTPEAPRVSDLQLDMGVRVPLLADWPAGAPVNGQAAYAGHVVQLPVREDDGTLRFTPALLPRSQDVAAAYLPLTPAGVIEQGFKFLGERYGWGHAYDARDCSGFVSEVYRAFGVQLPRNTSAQGVSPVFNTVRFDEGDDRQSRLAVLRQLHAGDLVYIPGHVMMVIGQYEGAPYVIHDVTGVSVRDADGGLRRIVLNGVSVTPLEPLQSGEDASLVDRIYSIQKIRP</sequence>
<evidence type="ECO:0000259" key="5">
    <source>
        <dbReference type="PROSITE" id="PS51935"/>
    </source>
</evidence>
<feature type="domain" description="NlpC/P60" evidence="5">
    <location>
        <begin position="327"/>
        <end position="476"/>
    </location>
</feature>
<dbReference type="Pfam" id="PF12913">
    <property type="entry name" value="SH3_6"/>
    <property type="match status" value="1"/>
</dbReference>
<gene>
    <name evidence="6" type="ORF">H4F98_09010</name>
</gene>
<evidence type="ECO:0000256" key="3">
    <source>
        <dbReference type="ARBA" id="ARBA00022801"/>
    </source>
</evidence>
<dbReference type="Proteomes" id="UP000523196">
    <property type="component" value="Unassembled WGS sequence"/>
</dbReference>
<comment type="similarity">
    <text evidence="1">Belongs to the peptidase C40 family.</text>
</comment>
<dbReference type="PROSITE" id="PS51935">
    <property type="entry name" value="NLPC_P60"/>
    <property type="match status" value="1"/>
</dbReference>
<dbReference type="InterPro" id="IPR038765">
    <property type="entry name" value="Papain-like_cys_pep_sf"/>
</dbReference>
<dbReference type="Pfam" id="PF00877">
    <property type="entry name" value="NLPC_P60"/>
    <property type="match status" value="1"/>
</dbReference>
<dbReference type="InterPro" id="IPR000064">
    <property type="entry name" value="NLP_P60_dom"/>
</dbReference>
<dbReference type="EMBL" id="JACHTF010000008">
    <property type="protein sequence ID" value="MBB1060711.1"/>
    <property type="molecule type" value="Genomic_DNA"/>
</dbReference>
<name>A0A7W3TM39_9GAMM</name>
<dbReference type="GO" id="GO:0006508">
    <property type="term" value="P:proteolysis"/>
    <property type="evidence" value="ECO:0007669"/>
    <property type="project" value="UniProtKB-KW"/>
</dbReference>
<dbReference type="InterPro" id="IPR039439">
    <property type="entry name" value="SH3b1_dom"/>
</dbReference>
<comment type="caution">
    <text evidence="6">The sequence shown here is derived from an EMBL/GenBank/DDBJ whole genome shotgun (WGS) entry which is preliminary data.</text>
</comment>
<organism evidence="6 7">
    <name type="scientific">Marilutibacter spongiae</name>
    <dbReference type="NCBI Taxonomy" id="2025720"/>
    <lineage>
        <taxon>Bacteria</taxon>
        <taxon>Pseudomonadati</taxon>
        <taxon>Pseudomonadota</taxon>
        <taxon>Gammaproteobacteria</taxon>
        <taxon>Lysobacterales</taxon>
        <taxon>Lysobacteraceae</taxon>
        <taxon>Marilutibacter</taxon>
    </lineage>
</organism>
<dbReference type="SUPFAM" id="SSF54001">
    <property type="entry name" value="Cysteine proteinases"/>
    <property type="match status" value="1"/>
</dbReference>
<keyword evidence="4" id="KW-0788">Thiol protease</keyword>
<proteinExistence type="inferred from homology"/>
<evidence type="ECO:0000256" key="1">
    <source>
        <dbReference type="ARBA" id="ARBA00007074"/>
    </source>
</evidence>
<keyword evidence="7" id="KW-1185">Reference proteome</keyword>
<protein>
    <submittedName>
        <fullName evidence="6">SH3 domain-containing protein</fullName>
    </submittedName>
</protein>
<evidence type="ECO:0000313" key="6">
    <source>
        <dbReference type="EMBL" id="MBB1060711.1"/>
    </source>
</evidence>